<gene>
    <name evidence="11" type="ORF">BOVATA_022720</name>
</gene>
<evidence type="ECO:0000256" key="1">
    <source>
        <dbReference type="ARBA" id="ARBA00004604"/>
    </source>
</evidence>
<dbReference type="Pfam" id="PF17903">
    <property type="entry name" value="KH_KRR1_1st"/>
    <property type="match status" value="1"/>
</dbReference>
<dbReference type="GO" id="GO:0005524">
    <property type="term" value="F:ATP binding"/>
    <property type="evidence" value="ECO:0007669"/>
    <property type="project" value="InterPro"/>
</dbReference>
<dbReference type="Pfam" id="PF00069">
    <property type="entry name" value="Pkinase"/>
    <property type="match status" value="1"/>
</dbReference>
<dbReference type="OrthoDB" id="441223at2759"/>
<dbReference type="PROSITE" id="PS50011">
    <property type="entry name" value="PROTEIN_KINASE_DOM"/>
    <property type="match status" value="1"/>
</dbReference>
<dbReference type="InterPro" id="IPR048548">
    <property type="entry name" value="KRR1-like_KH2"/>
</dbReference>
<keyword evidence="5" id="KW-0694">RNA-binding</keyword>
<accession>A0A2H6KCU4</accession>
<protein>
    <recommendedName>
        <fullName evidence="8">KRR-R motif-containing protein 1</fullName>
    </recommendedName>
</protein>
<dbReference type="InterPro" id="IPR024166">
    <property type="entry name" value="rRNA_assembly_KRR1"/>
</dbReference>
<dbReference type="RefSeq" id="XP_028867022.1">
    <property type="nucleotide sequence ID" value="XM_029011189.1"/>
</dbReference>
<dbReference type="GO" id="GO:0003723">
    <property type="term" value="F:RNA binding"/>
    <property type="evidence" value="ECO:0007669"/>
    <property type="project" value="UniProtKB-KW"/>
</dbReference>
<organism evidence="11 12">
    <name type="scientific">Babesia ovata</name>
    <dbReference type="NCBI Taxonomy" id="189622"/>
    <lineage>
        <taxon>Eukaryota</taxon>
        <taxon>Sar</taxon>
        <taxon>Alveolata</taxon>
        <taxon>Apicomplexa</taxon>
        <taxon>Aconoidasida</taxon>
        <taxon>Piroplasmida</taxon>
        <taxon>Babesiidae</taxon>
        <taxon>Babesia</taxon>
    </lineage>
</organism>
<dbReference type="GeneID" id="39874549"/>
<reference evidence="11 12" key="1">
    <citation type="journal article" date="2017" name="BMC Genomics">
        <title>Whole-genome assembly of Babesia ovata and comparative genomics between closely related pathogens.</title>
        <authorList>
            <person name="Yamagishi J."/>
            <person name="Asada M."/>
            <person name="Hakimi H."/>
            <person name="Tanaka T.Q."/>
            <person name="Sugimoto C."/>
            <person name="Kawazu S."/>
        </authorList>
    </citation>
    <scope>NUCLEOTIDE SEQUENCE [LARGE SCALE GENOMIC DNA]</scope>
    <source>
        <strain evidence="11 12">Miyake</strain>
    </source>
</reference>
<dbReference type="GO" id="GO:0032040">
    <property type="term" value="C:small-subunit processome"/>
    <property type="evidence" value="ECO:0007669"/>
    <property type="project" value="TreeGrafter"/>
</dbReference>
<keyword evidence="7" id="KW-0687">Ribonucleoprotein</keyword>
<evidence type="ECO:0000256" key="9">
    <source>
        <dbReference type="SAM" id="MobiDB-lite"/>
    </source>
</evidence>
<dbReference type="Gene3D" id="1.10.510.10">
    <property type="entry name" value="Transferase(Phosphotransferase) domain 1"/>
    <property type="match status" value="1"/>
</dbReference>
<dbReference type="VEuPathDB" id="PiroplasmaDB:BOVATA_022720"/>
<dbReference type="SMART" id="SM00322">
    <property type="entry name" value="KH"/>
    <property type="match status" value="1"/>
</dbReference>
<dbReference type="Gene3D" id="3.30.200.20">
    <property type="entry name" value="Phosphorylase Kinase, domain 1"/>
    <property type="match status" value="1"/>
</dbReference>
<evidence type="ECO:0000256" key="8">
    <source>
        <dbReference type="ARBA" id="ARBA00032993"/>
    </source>
</evidence>
<evidence type="ECO:0000256" key="3">
    <source>
        <dbReference type="ARBA" id="ARBA00022517"/>
    </source>
</evidence>
<dbReference type="FunFam" id="3.30.1370.10:FF:000014">
    <property type="entry name" value="KRR1 small subunit processome component"/>
    <property type="match status" value="1"/>
</dbReference>
<name>A0A2H6KCU4_9APIC</name>
<feature type="compositionally biased region" description="Basic and acidic residues" evidence="9">
    <location>
        <begin position="521"/>
        <end position="533"/>
    </location>
</feature>
<dbReference type="InterPro" id="IPR000719">
    <property type="entry name" value="Prot_kinase_dom"/>
</dbReference>
<dbReference type="GO" id="GO:0006364">
    <property type="term" value="P:rRNA processing"/>
    <property type="evidence" value="ECO:0007669"/>
    <property type="project" value="UniProtKB-KW"/>
</dbReference>
<dbReference type="SUPFAM" id="SSF56112">
    <property type="entry name" value="Protein kinase-like (PK-like)"/>
    <property type="match status" value="1"/>
</dbReference>
<evidence type="ECO:0000313" key="12">
    <source>
        <dbReference type="Proteomes" id="UP000236319"/>
    </source>
</evidence>
<evidence type="ECO:0000256" key="7">
    <source>
        <dbReference type="ARBA" id="ARBA00023274"/>
    </source>
</evidence>
<dbReference type="InterPro" id="IPR041174">
    <property type="entry name" value="KRR1-like_KH1"/>
</dbReference>
<feature type="region of interest" description="Disordered" evidence="9">
    <location>
        <begin position="521"/>
        <end position="584"/>
    </location>
</feature>
<evidence type="ECO:0000313" key="11">
    <source>
        <dbReference type="EMBL" id="GBE60779.1"/>
    </source>
</evidence>
<dbReference type="Pfam" id="PF21800">
    <property type="entry name" value="KH_KRR1_2nd"/>
    <property type="match status" value="1"/>
</dbReference>
<proteinExistence type="inferred from homology"/>
<evidence type="ECO:0000256" key="2">
    <source>
        <dbReference type="ARBA" id="ARBA00009344"/>
    </source>
</evidence>
<dbReference type="InterPro" id="IPR036612">
    <property type="entry name" value="KH_dom_type_1_sf"/>
</dbReference>
<keyword evidence="3" id="KW-0690">Ribosome biogenesis</keyword>
<sequence>MLELSIVKLLHYGTCQDVYLSCDSAGKHYALKRIYREELEHRRRFRNAFGKLARQSWFADLRRAVTIQLLVQNERCVRCLQISGFDLRLDDESAVDKEIDLVLEWCECGSLMELDSFANKIPCIPHDVLRCVAHDVIQALDYLATIKVAHGDVKPDNVFMQASGRCKLGDFGQSQMMTGDGKVTGARGSYYFLAPEIASNAFELLVNIAHFDIDNEFACVRAAGEPIEPDFESFIRGVLLMAEEKRHNKYRRDKPWDDETVDHWKIEPFPEEDNKPPLLEESSFATLFPKYREKYLQSVWGDVKRALAAYHIKCELDLVEGSMTVFTTRKTWDPYIIIKARDMIKLLARSVPFPQAKRILEDGVFCDIVKIGGILRNKEKFVKRRQRLVGPGGSTLKALELLTQCYILTQGQTVSIIGSIKGIKIARRIVEDCMKNVHPVYHIKELMIKRELEKDETLKNENWERFLPQFKKRSVKRKKVKIVKKKSTGLLLPEQTPRKEDLLLESGEYFMLEEERQRRKQLEKLETQRSKGAEKRRRKAEAYDPEHNKIATPSEEKVRGPSESEEPIVALKKGAKKKQTPVFI</sequence>
<dbReference type="InterPro" id="IPR048549">
    <property type="entry name" value="KRR1-like_KH2_euk"/>
</dbReference>
<keyword evidence="4" id="KW-0698">rRNA processing</keyword>
<dbReference type="GO" id="GO:0004672">
    <property type="term" value="F:protein kinase activity"/>
    <property type="evidence" value="ECO:0007669"/>
    <property type="project" value="InterPro"/>
</dbReference>
<dbReference type="EMBL" id="BDSA01000002">
    <property type="protein sequence ID" value="GBE60779.1"/>
    <property type="molecule type" value="Genomic_DNA"/>
</dbReference>
<comment type="similarity">
    <text evidence="2">Belongs to the KRR1 family.</text>
</comment>
<dbReference type="SUPFAM" id="SSF54791">
    <property type="entry name" value="Eukaryotic type KH-domain (KH-domain type I)"/>
    <property type="match status" value="1"/>
</dbReference>
<dbReference type="InterPro" id="IPR008271">
    <property type="entry name" value="Ser/Thr_kinase_AS"/>
</dbReference>
<dbReference type="InterPro" id="IPR048550">
    <property type="entry name" value="KRR1-like_KH1_euk"/>
</dbReference>
<keyword evidence="12" id="KW-1185">Reference proteome</keyword>
<keyword evidence="6" id="KW-0539">Nucleus</keyword>
<dbReference type="PANTHER" id="PTHR12581">
    <property type="entry name" value="HIV-1 REV BINDING PROTEIN 2, 3"/>
    <property type="match status" value="1"/>
</dbReference>
<feature type="domain" description="Protein kinase" evidence="10">
    <location>
        <begin position="4"/>
        <end position="382"/>
    </location>
</feature>
<evidence type="ECO:0000256" key="4">
    <source>
        <dbReference type="ARBA" id="ARBA00022552"/>
    </source>
</evidence>
<comment type="caution">
    <text evidence="11">The sequence shown here is derived from an EMBL/GenBank/DDBJ whole genome shotgun (WGS) entry which is preliminary data.</text>
</comment>
<evidence type="ECO:0000256" key="6">
    <source>
        <dbReference type="ARBA" id="ARBA00023242"/>
    </source>
</evidence>
<dbReference type="PROSITE" id="PS00108">
    <property type="entry name" value="PROTEIN_KINASE_ST"/>
    <property type="match status" value="1"/>
</dbReference>
<dbReference type="CDD" id="cd22393">
    <property type="entry name" value="KH-I_KRR1_rpt1"/>
    <property type="match status" value="1"/>
</dbReference>
<comment type="subcellular location">
    <subcellularLocation>
        <location evidence="1">Nucleus</location>
        <location evidence="1">Nucleolus</location>
    </subcellularLocation>
</comment>
<feature type="compositionally biased region" description="Basic residues" evidence="9">
    <location>
        <begin position="573"/>
        <end position="584"/>
    </location>
</feature>
<dbReference type="Proteomes" id="UP000236319">
    <property type="component" value="Unassembled WGS sequence"/>
</dbReference>
<dbReference type="Gene3D" id="3.30.1370.10">
    <property type="entry name" value="K Homology domain, type 1"/>
    <property type="match status" value="2"/>
</dbReference>
<evidence type="ECO:0000256" key="5">
    <source>
        <dbReference type="ARBA" id="ARBA00022884"/>
    </source>
</evidence>
<dbReference type="InterPro" id="IPR011009">
    <property type="entry name" value="Kinase-like_dom_sf"/>
</dbReference>
<feature type="compositionally biased region" description="Basic and acidic residues" evidence="9">
    <location>
        <begin position="540"/>
        <end position="562"/>
    </location>
</feature>
<dbReference type="AlphaFoldDB" id="A0A2H6KCU4"/>
<dbReference type="PANTHER" id="PTHR12581:SF0">
    <property type="entry name" value="KRR1 SMALL SUBUNIT PROCESSOME COMPONENT HOMOLOG"/>
    <property type="match status" value="1"/>
</dbReference>
<dbReference type="SMART" id="SM00220">
    <property type="entry name" value="S_TKc"/>
    <property type="match status" value="1"/>
</dbReference>
<dbReference type="CDD" id="cd22394">
    <property type="entry name" value="KH-I_KRR1_rpt2"/>
    <property type="match status" value="1"/>
</dbReference>
<evidence type="ECO:0000259" key="10">
    <source>
        <dbReference type="PROSITE" id="PS50011"/>
    </source>
</evidence>
<dbReference type="InterPro" id="IPR004087">
    <property type="entry name" value="KH_dom"/>
</dbReference>